<dbReference type="OrthoDB" id="7466251at2"/>
<dbReference type="InterPro" id="IPR029016">
    <property type="entry name" value="GAF-like_dom_sf"/>
</dbReference>
<comment type="caution">
    <text evidence="1">The sequence shown here is derived from an EMBL/GenBank/DDBJ whole genome shotgun (WGS) entry which is preliminary data.</text>
</comment>
<reference evidence="1 2" key="1">
    <citation type="submission" date="2019-07" db="EMBL/GenBank/DDBJ databases">
        <title>R&amp;d 2014.</title>
        <authorList>
            <person name="Klenk H.-P."/>
        </authorList>
    </citation>
    <scope>NUCLEOTIDE SEQUENCE [LARGE SCALE GENOMIC DNA]</scope>
    <source>
        <strain evidence="1 2">DSM 45764</strain>
    </source>
</reference>
<sequence>MSLDDRFAAALAAASPDPGEPALLPDRLARAAARVLAVDGSGSDVGVGFSVRAGARGRTPLAASSAEAGRAERLQFTVGAGPCTAVYDTGQPVFAVPTDLRSRWPAYADLLFARTPYRGVVCLPLRSTLTGIGVLDVFLAEPADVPRLDVFDALAVGELITSALGDTALWSSWTAADSPAWLHTPAALRRAAVWEAVGRVAAAWDVDAPAALALLRAHAWATGRSVDSLAADLLAGRLTPADVAGRPAD</sequence>
<dbReference type="Gene3D" id="3.30.450.40">
    <property type="match status" value="1"/>
</dbReference>
<evidence type="ECO:0000313" key="1">
    <source>
        <dbReference type="EMBL" id="TWH73537.1"/>
    </source>
</evidence>
<name>A0A562IR81_9ACTN</name>
<dbReference type="EMBL" id="VLKF01000001">
    <property type="protein sequence ID" value="TWH73537.1"/>
    <property type="molecule type" value="Genomic_DNA"/>
</dbReference>
<protein>
    <recommendedName>
        <fullName evidence="3">ANTAR domain-containing protein</fullName>
    </recommendedName>
</protein>
<evidence type="ECO:0008006" key="3">
    <source>
        <dbReference type="Google" id="ProtNLM"/>
    </source>
</evidence>
<dbReference type="AlphaFoldDB" id="A0A562IR81"/>
<accession>A0A562IR81</accession>
<dbReference type="RefSeq" id="WP_153362172.1">
    <property type="nucleotide sequence ID" value="NZ_JABGDC010000205.1"/>
</dbReference>
<dbReference type="SUPFAM" id="SSF55781">
    <property type="entry name" value="GAF domain-like"/>
    <property type="match status" value="1"/>
</dbReference>
<proteinExistence type="predicted"/>
<gene>
    <name evidence="1" type="ORF">JD78_02060</name>
</gene>
<keyword evidence="2" id="KW-1185">Reference proteome</keyword>
<organism evidence="1 2">
    <name type="scientific">Modestobacter roseus</name>
    <dbReference type="NCBI Taxonomy" id="1181884"/>
    <lineage>
        <taxon>Bacteria</taxon>
        <taxon>Bacillati</taxon>
        <taxon>Actinomycetota</taxon>
        <taxon>Actinomycetes</taxon>
        <taxon>Geodermatophilales</taxon>
        <taxon>Geodermatophilaceae</taxon>
        <taxon>Modestobacter</taxon>
    </lineage>
</organism>
<dbReference type="Proteomes" id="UP000321490">
    <property type="component" value="Unassembled WGS sequence"/>
</dbReference>
<evidence type="ECO:0000313" key="2">
    <source>
        <dbReference type="Proteomes" id="UP000321490"/>
    </source>
</evidence>